<name>A0A450UXG8_9GAMM</name>
<dbReference type="EMBL" id="CAADFJ010000101">
    <property type="protein sequence ID" value="VFK02748.1"/>
    <property type="molecule type" value="Genomic_DNA"/>
</dbReference>
<dbReference type="AlphaFoldDB" id="A0A450UXG8"/>
<protein>
    <submittedName>
        <fullName evidence="3">Uncharacterized protein</fullName>
    </submittedName>
</protein>
<evidence type="ECO:0000313" key="4">
    <source>
        <dbReference type="EMBL" id="VFK02748.1"/>
    </source>
</evidence>
<reference evidence="3" key="1">
    <citation type="submission" date="2019-02" db="EMBL/GenBank/DDBJ databases">
        <authorList>
            <person name="Gruber-Vodicka R. H."/>
            <person name="Seah K. B. B."/>
        </authorList>
    </citation>
    <scope>NUCLEOTIDE SEQUENCE</scope>
    <source>
        <strain evidence="4">BECK_SA2B12</strain>
        <strain evidence="2">BECK_SA2B15</strain>
        <strain evidence="3">BECK_SA2B20</strain>
    </source>
</reference>
<feature type="region of interest" description="Disordered" evidence="1">
    <location>
        <begin position="37"/>
        <end position="74"/>
    </location>
</feature>
<organism evidence="3">
    <name type="scientific">Candidatus Kentrum eta</name>
    <dbReference type="NCBI Taxonomy" id="2126337"/>
    <lineage>
        <taxon>Bacteria</taxon>
        <taxon>Pseudomonadati</taxon>
        <taxon>Pseudomonadota</taxon>
        <taxon>Gammaproteobacteria</taxon>
        <taxon>Candidatus Kentrum</taxon>
    </lineage>
</organism>
<gene>
    <name evidence="2" type="ORF">BECKH772A_GA0070896_101083</name>
    <name evidence="3" type="ORF">BECKH772B_GA0070898_101073</name>
    <name evidence="4" type="ORF">BECKH772C_GA0070978_101013</name>
</gene>
<sequence length="74" mass="8340">MKLTQEEKEMLDSVERGEWRRIPNFEQEAARYREIAKATWNPTGEGHSVNGATSGNRYPGDRPEHTGGGQIPLT</sequence>
<evidence type="ECO:0000313" key="2">
    <source>
        <dbReference type="EMBL" id="VFJ96677.1"/>
    </source>
</evidence>
<evidence type="ECO:0000256" key="1">
    <source>
        <dbReference type="SAM" id="MobiDB-lite"/>
    </source>
</evidence>
<accession>A0A450UXG8</accession>
<proteinExistence type="predicted"/>
<dbReference type="EMBL" id="CAADFG010000108">
    <property type="protein sequence ID" value="VFJ96677.1"/>
    <property type="molecule type" value="Genomic_DNA"/>
</dbReference>
<evidence type="ECO:0000313" key="3">
    <source>
        <dbReference type="EMBL" id="VFJ97228.1"/>
    </source>
</evidence>
<dbReference type="EMBL" id="CAADFI010000107">
    <property type="protein sequence ID" value="VFJ97228.1"/>
    <property type="molecule type" value="Genomic_DNA"/>
</dbReference>